<dbReference type="AlphaFoldDB" id="A0A6J4JDA1"/>
<dbReference type="InterPro" id="IPR050769">
    <property type="entry name" value="NAT_camello-type"/>
</dbReference>
<dbReference type="PANTHER" id="PTHR13947">
    <property type="entry name" value="GNAT FAMILY N-ACETYLTRANSFERASE"/>
    <property type="match status" value="1"/>
</dbReference>
<sequence length="132" mass="14809">MGRRGGDLADRRRPRRRPAPRPRRGWIAELDGVRVGSVLYVREDERTARLRLLLVDPAARGYGVGRRLVTCCVDAARAAGHDRLVLWTNEPLAAARHLYLDAGFVLTGEERHTAFGDELHGQSYELDLAALR</sequence>
<dbReference type="CDD" id="cd04301">
    <property type="entry name" value="NAT_SF"/>
    <property type="match status" value="1"/>
</dbReference>
<dbReference type="InterPro" id="IPR016181">
    <property type="entry name" value="Acyl_CoA_acyltransferase"/>
</dbReference>
<protein>
    <recommendedName>
        <fullName evidence="3">N-acetyltransferase domain-containing protein</fullName>
    </recommendedName>
</protein>
<feature type="region of interest" description="Disordered" evidence="2">
    <location>
        <begin position="1"/>
        <end position="21"/>
    </location>
</feature>
<evidence type="ECO:0000256" key="2">
    <source>
        <dbReference type="SAM" id="MobiDB-lite"/>
    </source>
</evidence>
<feature type="compositionally biased region" description="Basic residues" evidence="2">
    <location>
        <begin position="12"/>
        <end position="21"/>
    </location>
</feature>
<feature type="domain" description="N-acetyltransferase" evidence="3">
    <location>
        <begin position="1"/>
        <end position="129"/>
    </location>
</feature>
<dbReference type="Pfam" id="PF00583">
    <property type="entry name" value="Acetyltransf_1"/>
    <property type="match status" value="1"/>
</dbReference>
<dbReference type="InterPro" id="IPR000182">
    <property type="entry name" value="GNAT_dom"/>
</dbReference>
<evidence type="ECO:0000313" key="4">
    <source>
        <dbReference type="EMBL" id="CAA9274350.1"/>
    </source>
</evidence>
<dbReference type="GO" id="GO:0008080">
    <property type="term" value="F:N-acetyltransferase activity"/>
    <property type="evidence" value="ECO:0007669"/>
    <property type="project" value="InterPro"/>
</dbReference>
<name>A0A6J4JDA1_9PSEU</name>
<keyword evidence="1" id="KW-0808">Transferase</keyword>
<dbReference type="Gene3D" id="3.40.630.30">
    <property type="match status" value="1"/>
</dbReference>
<dbReference type="PANTHER" id="PTHR13947:SF37">
    <property type="entry name" value="LD18367P"/>
    <property type="match status" value="1"/>
</dbReference>
<dbReference type="SUPFAM" id="SSF55729">
    <property type="entry name" value="Acyl-CoA N-acyltransferases (Nat)"/>
    <property type="match status" value="1"/>
</dbReference>
<feature type="compositionally biased region" description="Basic and acidic residues" evidence="2">
    <location>
        <begin position="1"/>
        <end position="11"/>
    </location>
</feature>
<gene>
    <name evidence="4" type="ORF">AVDCRST_MAG54-3186</name>
</gene>
<evidence type="ECO:0000256" key="1">
    <source>
        <dbReference type="ARBA" id="ARBA00022679"/>
    </source>
</evidence>
<organism evidence="4">
    <name type="scientific">uncultured Actinomycetospora sp</name>
    <dbReference type="NCBI Taxonomy" id="1135996"/>
    <lineage>
        <taxon>Bacteria</taxon>
        <taxon>Bacillati</taxon>
        <taxon>Actinomycetota</taxon>
        <taxon>Actinomycetes</taxon>
        <taxon>Pseudonocardiales</taxon>
        <taxon>Pseudonocardiaceae</taxon>
        <taxon>Actinomycetospora</taxon>
        <taxon>environmental samples</taxon>
    </lineage>
</organism>
<reference evidence="4" key="1">
    <citation type="submission" date="2020-02" db="EMBL/GenBank/DDBJ databases">
        <authorList>
            <person name="Meier V. D."/>
        </authorList>
    </citation>
    <scope>NUCLEOTIDE SEQUENCE</scope>
    <source>
        <strain evidence="4">AVDCRST_MAG54</strain>
    </source>
</reference>
<accession>A0A6J4JDA1</accession>
<dbReference type="PROSITE" id="PS51186">
    <property type="entry name" value="GNAT"/>
    <property type="match status" value="1"/>
</dbReference>
<dbReference type="EMBL" id="CADCTH010000405">
    <property type="protein sequence ID" value="CAA9274350.1"/>
    <property type="molecule type" value="Genomic_DNA"/>
</dbReference>
<proteinExistence type="predicted"/>
<evidence type="ECO:0000259" key="3">
    <source>
        <dbReference type="PROSITE" id="PS51186"/>
    </source>
</evidence>